<organism evidence="1 2">
    <name type="scientific">Colletotrichum nymphaeae SA-01</name>
    <dbReference type="NCBI Taxonomy" id="1460502"/>
    <lineage>
        <taxon>Eukaryota</taxon>
        <taxon>Fungi</taxon>
        <taxon>Dikarya</taxon>
        <taxon>Ascomycota</taxon>
        <taxon>Pezizomycotina</taxon>
        <taxon>Sordariomycetes</taxon>
        <taxon>Hypocreomycetidae</taxon>
        <taxon>Glomerellales</taxon>
        <taxon>Glomerellaceae</taxon>
        <taxon>Colletotrichum</taxon>
        <taxon>Colletotrichum acutatum species complex</taxon>
    </lineage>
</organism>
<dbReference type="EMBL" id="JEMN01000080">
    <property type="protein sequence ID" value="KXH64492.1"/>
    <property type="molecule type" value="Genomic_DNA"/>
</dbReference>
<keyword evidence="2" id="KW-1185">Reference proteome</keyword>
<dbReference type="AlphaFoldDB" id="A0A135UVW9"/>
<evidence type="ECO:0000313" key="2">
    <source>
        <dbReference type="Proteomes" id="UP000070054"/>
    </source>
</evidence>
<dbReference type="Proteomes" id="UP000070054">
    <property type="component" value="Unassembled WGS sequence"/>
</dbReference>
<accession>A0A135UVW9</accession>
<reference evidence="1 2" key="1">
    <citation type="submission" date="2014-02" db="EMBL/GenBank/DDBJ databases">
        <title>The genome sequence of Colletotrichum nymphaeae SA-01.</title>
        <authorList>
            <person name="Baroncelli R."/>
            <person name="Thon M.R."/>
        </authorList>
    </citation>
    <scope>NUCLEOTIDE SEQUENCE [LARGE SCALE GENOMIC DNA]</scope>
    <source>
        <strain evidence="1 2">SA-01</strain>
    </source>
</reference>
<evidence type="ECO:0000313" key="1">
    <source>
        <dbReference type="EMBL" id="KXH64492.1"/>
    </source>
</evidence>
<name>A0A135UVW9_9PEZI</name>
<protein>
    <submittedName>
        <fullName evidence="1">Uncharacterized protein</fullName>
    </submittedName>
</protein>
<comment type="caution">
    <text evidence="1">The sequence shown here is derived from an EMBL/GenBank/DDBJ whole genome shotgun (WGS) entry which is preliminary data.</text>
</comment>
<sequence>MEPYPPGFTLQCERSTANLTLRHAAKVPSCLQSILGAFHPPFQMHARTLGPHEKHAHRPRVPDLSELFRHVSYAVFRSTSRPTKVHKSSKHQSGLQGPMGLASDLFRWTTRTHRALRFSEKYPDRRQLPTRNLPSSSSKHMLHLVISCENHQPRQRLDKLAVNRR</sequence>
<proteinExistence type="predicted"/>
<gene>
    <name evidence="1" type="ORF">CNYM01_13209</name>
</gene>